<dbReference type="Pfam" id="PF02566">
    <property type="entry name" value="OsmC"/>
    <property type="match status" value="1"/>
</dbReference>
<name>A0A941CWD1_9CAUL</name>
<dbReference type="Proteomes" id="UP000622580">
    <property type="component" value="Unassembled WGS sequence"/>
</dbReference>
<dbReference type="PANTHER" id="PTHR42830:SF2">
    <property type="entry name" value="OSMC_OHR FAMILY PROTEIN"/>
    <property type="match status" value="1"/>
</dbReference>
<keyword evidence="2" id="KW-1185">Reference proteome</keyword>
<dbReference type="Gene3D" id="3.30.300.20">
    <property type="match status" value="1"/>
</dbReference>
<proteinExistence type="predicted"/>
<sequence length="152" mass="16824">MAKYVAEVLWTLKDGEDFGKGRYSRGHTITFDGGVALAASASPHVVGRWAVEAAVDPEEMLVAALSNCHMLTFLHRARLAGFLAVRYHDTAEGVMEEVRPGRMALTKVWLRPVITWQGAEPTAQQLDQLHHEAHDECYIANSVKTEVVVDAR</sequence>
<dbReference type="InterPro" id="IPR003718">
    <property type="entry name" value="OsmC/Ohr_fam"/>
</dbReference>
<dbReference type="InterPro" id="IPR015946">
    <property type="entry name" value="KH_dom-like_a/b"/>
</dbReference>
<dbReference type="RefSeq" id="WP_215337322.1">
    <property type="nucleotide sequence ID" value="NZ_JAGSGD010000001.1"/>
</dbReference>
<dbReference type="AlphaFoldDB" id="A0A941CWD1"/>
<dbReference type="InterPro" id="IPR052707">
    <property type="entry name" value="OsmC_Ohr_Peroxiredoxin"/>
</dbReference>
<dbReference type="EMBL" id="JAGSGD010000001">
    <property type="protein sequence ID" value="MBR7617795.1"/>
    <property type="molecule type" value="Genomic_DNA"/>
</dbReference>
<gene>
    <name evidence="1" type="ORF">JKL49_00205</name>
</gene>
<comment type="caution">
    <text evidence="1">The sequence shown here is derived from an EMBL/GenBank/DDBJ whole genome shotgun (WGS) entry which is preliminary data.</text>
</comment>
<evidence type="ECO:0000313" key="1">
    <source>
        <dbReference type="EMBL" id="MBR7617795.1"/>
    </source>
</evidence>
<dbReference type="SUPFAM" id="SSF82784">
    <property type="entry name" value="OsmC-like"/>
    <property type="match status" value="1"/>
</dbReference>
<accession>A0A941CWD1</accession>
<reference evidence="1" key="1">
    <citation type="submission" date="2021-04" db="EMBL/GenBank/DDBJ databases">
        <title>Draft genome assembly of strain Phenylobacterium sp. 20VBR1 using MiniION and Illumina platforms.</title>
        <authorList>
            <person name="Thomas F.A."/>
            <person name="Krishnan K.P."/>
            <person name="Sinha R.K."/>
        </authorList>
    </citation>
    <scope>NUCLEOTIDE SEQUENCE</scope>
    <source>
        <strain evidence="1">20VBR1</strain>
    </source>
</reference>
<dbReference type="PANTHER" id="PTHR42830">
    <property type="entry name" value="OSMOTICALLY INDUCIBLE FAMILY PROTEIN"/>
    <property type="match status" value="1"/>
</dbReference>
<protein>
    <submittedName>
        <fullName evidence="1">OsmC family protein</fullName>
    </submittedName>
</protein>
<organism evidence="1 2">
    <name type="scientific">Phenylobacterium glaciei</name>
    <dbReference type="NCBI Taxonomy" id="2803784"/>
    <lineage>
        <taxon>Bacteria</taxon>
        <taxon>Pseudomonadati</taxon>
        <taxon>Pseudomonadota</taxon>
        <taxon>Alphaproteobacteria</taxon>
        <taxon>Caulobacterales</taxon>
        <taxon>Caulobacteraceae</taxon>
        <taxon>Phenylobacterium</taxon>
    </lineage>
</organism>
<evidence type="ECO:0000313" key="2">
    <source>
        <dbReference type="Proteomes" id="UP000622580"/>
    </source>
</evidence>
<dbReference type="InterPro" id="IPR036102">
    <property type="entry name" value="OsmC/Ohrsf"/>
</dbReference>